<evidence type="ECO:0000313" key="2">
    <source>
        <dbReference type="Proteomes" id="UP000014540"/>
    </source>
</evidence>
<dbReference type="Proteomes" id="UP000014540">
    <property type="component" value="Unassembled WGS sequence"/>
</dbReference>
<keyword evidence="2" id="KW-1185">Reference proteome</keyword>
<organism evidence="1 2">
    <name type="scientific">Leptospira fainei serovar Hurstbridge str. BUT 6</name>
    <dbReference type="NCBI Taxonomy" id="1193011"/>
    <lineage>
        <taxon>Bacteria</taxon>
        <taxon>Pseudomonadati</taxon>
        <taxon>Spirochaetota</taxon>
        <taxon>Spirochaetia</taxon>
        <taxon>Leptospirales</taxon>
        <taxon>Leptospiraceae</taxon>
        <taxon>Leptospira</taxon>
    </lineage>
</organism>
<gene>
    <name evidence="1" type="ORF">LEP1GSC058_2757</name>
</gene>
<protein>
    <submittedName>
        <fullName evidence="1">Uncharacterized protein</fullName>
    </submittedName>
</protein>
<dbReference type="EMBL" id="AKWZ02000010">
    <property type="protein sequence ID" value="EPG73248.1"/>
    <property type="molecule type" value="Genomic_DNA"/>
</dbReference>
<dbReference type="STRING" id="1193011.LEP1GSC058_2757"/>
<accession>S3UVG5</accession>
<evidence type="ECO:0000313" key="1">
    <source>
        <dbReference type="EMBL" id="EPG73248.1"/>
    </source>
</evidence>
<dbReference type="AlphaFoldDB" id="S3UVG5"/>
<reference evidence="1" key="1">
    <citation type="submission" date="2013-04" db="EMBL/GenBank/DDBJ databases">
        <authorList>
            <person name="Harkins D.M."/>
            <person name="Durkin A.S."/>
            <person name="Selengut J.D."/>
            <person name="Sanka R."/>
            <person name="DePew J."/>
            <person name="Purushe J."/>
            <person name="Ahmed A."/>
            <person name="van der Linden H."/>
            <person name="Goris M.G.A."/>
            <person name="Hartskeerl R.A."/>
            <person name="Vinetz J.M."/>
            <person name="Sutton G.G."/>
            <person name="Nelson W.C."/>
            <person name="Fouts D.E."/>
        </authorList>
    </citation>
    <scope>NUCLEOTIDE SEQUENCE [LARGE SCALE GENOMIC DNA]</scope>
    <source>
        <strain evidence="1">BUT 6</strain>
    </source>
</reference>
<proteinExistence type="predicted"/>
<comment type="caution">
    <text evidence="1">The sequence shown here is derived from an EMBL/GenBank/DDBJ whole genome shotgun (WGS) entry which is preliminary data.</text>
</comment>
<sequence length="63" mass="6812">MRIVFKGVKKFESFDSKGRMFLIASSKAFKEANGTLATFSAVSIFGKLDSDSEIARSSVLTAS</sequence>
<name>S3UVG5_9LEPT</name>